<dbReference type="OrthoDB" id="5500241at2"/>
<dbReference type="Proteomes" id="UP000184036">
    <property type="component" value="Unassembled WGS sequence"/>
</dbReference>
<evidence type="ECO:0000313" key="1">
    <source>
        <dbReference type="EMBL" id="SHG41165.1"/>
    </source>
</evidence>
<dbReference type="InterPro" id="IPR059166">
    <property type="entry name" value="PLD-like_cat"/>
</dbReference>
<dbReference type="STRING" id="271157.SAMN05444396_11172"/>
<evidence type="ECO:0008006" key="3">
    <source>
        <dbReference type="Google" id="ProtNLM"/>
    </source>
</evidence>
<dbReference type="AlphaFoldDB" id="A0A1M5JL91"/>
<sequence>MAEFFTGTALDEKLTDIIWEAKKELIILSPFIRLDDYCKSIFKKLKNNPELEIIIVFGKNEGETQRSLTPSDLELFKEFSNITIIYCSNLHAKYYANESEALLTSLNLLGKSMTGNVEYGISFQNSKIINLDKLYVDSLSYTNGVILDNPVVFMRRPIFKKTNLGLSKKYVESKVLYDMTDALYRNSHFEKKYYQDFDLELLESDDKPSRAEFIPEDKIVEKKQYSYYTNKSKSNPNYRNEQVDLGFCIRTGQQIPFDVKKPYCFEAYRSWANFENWNYKENYCHKTGRESNGKTSMYNPIL</sequence>
<evidence type="ECO:0000313" key="2">
    <source>
        <dbReference type="Proteomes" id="UP000184036"/>
    </source>
</evidence>
<dbReference type="CDD" id="cd09176">
    <property type="entry name" value="PLDc_unchar6"/>
    <property type="match status" value="1"/>
</dbReference>
<accession>A0A1M5JL91</accession>
<gene>
    <name evidence="1" type="ORF">SAMN05444396_11172</name>
</gene>
<dbReference type="SUPFAM" id="SSF56024">
    <property type="entry name" value="Phospholipase D/nuclease"/>
    <property type="match status" value="1"/>
</dbReference>
<dbReference type="Gene3D" id="3.30.870.10">
    <property type="entry name" value="Endonuclease Chain A"/>
    <property type="match status" value="1"/>
</dbReference>
<protein>
    <recommendedName>
        <fullName evidence="3">PLD-like domain-containing protein</fullName>
    </recommendedName>
</protein>
<dbReference type="RefSeq" id="WP_072993546.1">
    <property type="nucleotide sequence ID" value="NZ_FQWE01000011.1"/>
</dbReference>
<dbReference type="EMBL" id="FQWE01000011">
    <property type="protein sequence ID" value="SHG41165.1"/>
    <property type="molecule type" value="Genomic_DNA"/>
</dbReference>
<reference evidence="2" key="1">
    <citation type="submission" date="2016-11" db="EMBL/GenBank/DDBJ databases">
        <authorList>
            <person name="Varghese N."/>
            <person name="Submissions S."/>
        </authorList>
    </citation>
    <scope>NUCLEOTIDE SEQUENCE [LARGE SCALE GENOMIC DNA]</scope>
    <source>
        <strain evidence="2">DSM 19741</strain>
    </source>
</reference>
<organism evidence="1 2">
    <name type="scientific">Flavobacterium segetis</name>
    <dbReference type="NCBI Taxonomy" id="271157"/>
    <lineage>
        <taxon>Bacteria</taxon>
        <taxon>Pseudomonadati</taxon>
        <taxon>Bacteroidota</taxon>
        <taxon>Flavobacteriia</taxon>
        <taxon>Flavobacteriales</taxon>
        <taxon>Flavobacteriaceae</taxon>
        <taxon>Flavobacterium</taxon>
    </lineage>
</organism>
<keyword evidence="2" id="KW-1185">Reference proteome</keyword>
<name>A0A1M5JL91_9FLAO</name>
<proteinExistence type="predicted"/>